<name>A0AAU4K096_9NOCA</name>
<dbReference type="AlphaFoldDB" id="A0AAU4K096"/>
<dbReference type="EMBL" id="CP108021">
    <property type="protein sequence ID" value="WUM19407.1"/>
    <property type="molecule type" value="Genomic_DNA"/>
</dbReference>
<proteinExistence type="predicted"/>
<evidence type="ECO:0000313" key="3">
    <source>
        <dbReference type="Proteomes" id="UP001432128"/>
    </source>
</evidence>
<sequence length="114" mass="12684">MANTEVTIEWQMTTQGYQVGDVCTVERTEFIDDLIERQVVVVVERELDEAVYPGGDTVPGSTPHAEQQLTDAPNRNAKRDEWAEFLTAASVAFTENDSRDDLVALWDAHLTATA</sequence>
<organism evidence="2 3">
    <name type="scientific">Williamsia herbipolensis</name>
    <dbReference type="NCBI Taxonomy" id="1603258"/>
    <lineage>
        <taxon>Bacteria</taxon>
        <taxon>Bacillati</taxon>
        <taxon>Actinomycetota</taxon>
        <taxon>Actinomycetes</taxon>
        <taxon>Mycobacteriales</taxon>
        <taxon>Nocardiaceae</taxon>
        <taxon>Williamsia</taxon>
    </lineage>
</organism>
<accession>A0AAU4K096</accession>
<dbReference type="KEGG" id="whr:OG579_17110"/>
<feature type="compositionally biased region" description="Polar residues" evidence="1">
    <location>
        <begin position="64"/>
        <end position="73"/>
    </location>
</feature>
<feature type="region of interest" description="Disordered" evidence="1">
    <location>
        <begin position="51"/>
        <end position="75"/>
    </location>
</feature>
<evidence type="ECO:0000313" key="2">
    <source>
        <dbReference type="EMBL" id="WUM19407.1"/>
    </source>
</evidence>
<reference evidence="2 3" key="1">
    <citation type="submission" date="2022-10" db="EMBL/GenBank/DDBJ databases">
        <title>The complete genomes of actinobacterial strains from the NBC collection.</title>
        <authorList>
            <person name="Joergensen T.S."/>
            <person name="Alvarez Arevalo M."/>
            <person name="Sterndorff E.B."/>
            <person name="Faurdal D."/>
            <person name="Vuksanovic O."/>
            <person name="Mourched A.-S."/>
            <person name="Charusanti P."/>
            <person name="Shaw S."/>
            <person name="Blin K."/>
            <person name="Weber T."/>
        </authorList>
    </citation>
    <scope>NUCLEOTIDE SEQUENCE [LARGE SCALE GENOMIC DNA]</scope>
    <source>
        <strain evidence="2 3">NBC_00319</strain>
    </source>
</reference>
<keyword evidence="3" id="KW-1185">Reference proteome</keyword>
<dbReference type="RefSeq" id="WP_328856916.1">
    <property type="nucleotide sequence ID" value="NZ_CP108021.1"/>
</dbReference>
<protein>
    <submittedName>
        <fullName evidence="2">Uncharacterized protein</fullName>
    </submittedName>
</protein>
<dbReference type="Proteomes" id="UP001432128">
    <property type="component" value="Chromosome"/>
</dbReference>
<evidence type="ECO:0000256" key="1">
    <source>
        <dbReference type="SAM" id="MobiDB-lite"/>
    </source>
</evidence>
<gene>
    <name evidence="2" type="ORF">OG579_17110</name>
</gene>